<organism evidence="2 3">
    <name type="scientific">Butyrivibrio hungatei DSM 14810</name>
    <dbReference type="NCBI Taxonomy" id="1121132"/>
    <lineage>
        <taxon>Bacteria</taxon>
        <taxon>Bacillati</taxon>
        <taxon>Bacillota</taxon>
        <taxon>Clostridia</taxon>
        <taxon>Lachnospirales</taxon>
        <taxon>Lachnospiraceae</taxon>
        <taxon>Butyrivibrio</taxon>
    </lineage>
</organism>
<dbReference type="InterPro" id="IPR019986">
    <property type="entry name" value="YloV-like"/>
</dbReference>
<accession>A0A1M7SYG0</accession>
<evidence type="ECO:0000313" key="2">
    <source>
        <dbReference type="EMBL" id="SHN63565.1"/>
    </source>
</evidence>
<gene>
    <name evidence="2" type="ORF">SAMN02745247_02676</name>
</gene>
<dbReference type="GO" id="GO:0004371">
    <property type="term" value="F:glycerone kinase activity"/>
    <property type="evidence" value="ECO:0007669"/>
    <property type="project" value="InterPro"/>
</dbReference>
<dbReference type="EMBL" id="FRDH01000012">
    <property type="protein sequence ID" value="SHN63565.1"/>
    <property type="molecule type" value="Genomic_DNA"/>
</dbReference>
<dbReference type="PROSITE" id="PS51480">
    <property type="entry name" value="DHAL"/>
    <property type="match status" value="1"/>
</dbReference>
<dbReference type="GO" id="GO:0006071">
    <property type="term" value="P:glycerol metabolic process"/>
    <property type="evidence" value="ECO:0007669"/>
    <property type="project" value="InterPro"/>
</dbReference>
<dbReference type="SMART" id="SM01120">
    <property type="entry name" value="Dak2"/>
    <property type="match status" value="1"/>
</dbReference>
<dbReference type="PANTHER" id="PTHR33434">
    <property type="entry name" value="DEGV DOMAIN-CONTAINING PROTEIN DR_1986-RELATED"/>
    <property type="match status" value="1"/>
</dbReference>
<dbReference type="InterPro" id="IPR048394">
    <property type="entry name" value="FakA-like_M"/>
</dbReference>
<protein>
    <recommendedName>
        <fullName evidence="1">DhaL domain-containing protein</fullName>
    </recommendedName>
</protein>
<evidence type="ECO:0000259" key="1">
    <source>
        <dbReference type="PROSITE" id="PS51480"/>
    </source>
</evidence>
<dbReference type="SMART" id="SM01121">
    <property type="entry name" value="Dak1_2"/>
    <property type="match status" value="1"/>
</dbReference>
<dbReference type="Pfam" id="PF02734">
    <property type="entry name" value="Dak2"/>
    <property type="match status" value="1"/>
</dbReference>
<dbReference type="InterPro" id="IPR036117">
    <property type="entry name" value="DhaL_dom_sf"/>
</dbReference>
<dbReference type="NCBIfam" id="TIGR03599">
    <property type="entry name" value="YloV"/>
    <property type="match status" value="1"/>
</dbReference>
<dbReference type="Pfam" id="PF13684">
    <property type="entry name" value="FakA-like_C"/>
    <property type="match status" value="1"/>
</dbReference>
<dbReference type="Proteomes" id="UP000184097">
    <property type="component" value="Unassembled WGS sequence"/>
</dbReference>
<dbReference type="Gene3D" id="1.25.40.340">
    <property type="match status" value="1"/>
</dbReference>
<dbReference type="PANTHER" id="PTHR33434:SF4">
    <property type="entry name" value="PHOSPHATASE PROTEIN"/>
    <property type="match status" value="1"/>
</dbReference>
<sequence length="588" mass="63700">MSNNVIDAKMLSKMFLSGAKNLEAKKEWINELNVFPVPDGDTGTNMTMTIMSAAKEVSALNDSASMEAICKAISSGSLRGARGNSGVILSQLLRGFTKVVKTNDEVNVQILAEAFDKAVETAYKAVMKPKEGTILTVAKGASEKAHELAAEGTEDIEFFCAEVIKYAEEVLSKTPDMLPVLKQAGVVDSGGQGLVQVLKGAFDGYLGKEIDLSINEESATPVTKNEVQEEADIKFGYCTEFIVLLSKPLNVKQEIDFKNFLESIGDSIVMVADDEICKVHVHSNDPGLAIQRALMYGQLSNMKIDNMRMEHREKLFHENNDGSWAEIKTEINGAAELTPTYLPGDDIPLGDKVEMIDETASNEPRKEIGFVTVCAGSGLADIFRGLGVDYVIEGGQTMNPSTADILDAVAKVNADTVIVLPNNKNIILAANQAAIMCEDGDEDKKIVVVPSKTVPQGITAIINYVPDVPVEDNVAAMTDAISTVNTGEVTYAVRDTVIDDVQIRQGDYMGIGDSGILSVGSGIEDVAFEMLSRMMNEDLELISVYYGEDVEEKDAEALKERISKEYPGCDVELQFGGQPIYYYILSAE</sequence>
<dbReference type="InterPro" id="IPR004007">
    <property type="entry name" value="DhaL_dom"/>
</dbReference>
<dbReference type="AlphaFoldDB" id="A0A1M7SYG0"/>
<evidence type="ECO:0000313" key="3">
    <source>
        <dbReference type="Proteomes" id="UP000184097"/>
    </source>
</evidence>
<reference evidence="2 3" key="1">
    <citation type="submission" date="2016-12" db="EMBL/GenBank/DDBJ databases">
        <authorList>
            <person name="Song W.-J."/>
            <person name="Kurnit D.M."/>
        </authorList>
    </citation>
    <scope>NUCLEOTIDE SEQUENCE [LARGE SCALE GENOMIC DNA]</scope>
    <source>
        <strain evidence="2 3">DSM 14810</strain>
    </source>
</reference>
<dbReference type="SUPFAM" id="SSF101473">
    <property type="entry name" value="DhaL-like"/>
    <property type="match status" value="1"/>
</dbReference>
<dbReference type="Pfam" id="PF21645">
    <property type="entry name" value="FakA-like_M"/>
    <property type="match status" value="1"/>
</dbReference>
<proteinExistence type="predicted"/>
<feature type="domain" description="DhaL" evidence="1">
    <location>
        <begin position="9"/>
        <end position="203"/>
    </location>
</feature>
<dbReference type="RefSeq" id="WP_072705061.1">
    <property type="nucleotide sequence ID" value="NZ_FRDH01000012.1"/>
</dbReference>
<dbReference type="InterPro" id="IPR050270">
    <property type="entry name" value="DegV_domain_contain"/>
</dbReference>
<name>A0A1M7SYG0_9FIRM</name>
<dbReference type="InterPro" id="IPR033470">
    <property type="entry name" value="FakA-like_C"/>
</dbReference>